<reference evidence="2" key="2">
    <citation type="journal article" date="2020" name="Nat. Commun.">
        <title>Large-scale genome sequencing of mycorrhizal fungi provides insights into the early evolution of symbiotic traits.</title>
        <authorList>
            <person name="Miyauchi S."/>
            <person name="Kiss E."/>
            <person name="Kuo A."/>
            <person name="Drula E."/>
            <person name="Kohler A."/>
            <person name="Sanchez-Garcia M."/>
            <person name="Morin E."/>
            <person name="Andreopoulos B."/>
            <person name="Barry K.W."/>
            <person name="Bonito G."/>
            <person name="Buee M."/>
            <person name="Carver A."/>
            <person name="Chen C."/>
            <person name="Cichocki N."/>
            <person name="Clum A."/>
            <person name="Culley D."/>
            <person name="Crous P.W."/>
            <person name="Fauchery L."/>
            <person name="Girlanda M."/>
            <person name="Hayes R.D."/>
            <person name="Keri Z."/>
            <person name="LaButti K."/>
            <person name="Lipzen A."/>
            <person name="Lombard V."/>
            <person name="Magnuson J."/>
            <person name="Maillard F."/>
            <person name="Murat C."/>
            <person name="Nolan M."/>
            <person name="Ohm R.A."/>
            <person name="Pangilinan J."/>
            <person name="Pereira M.F."/>
            <person name="Perotto S."/>
            <person name="Peter M."/>
            <person name="Pfister S."/>
            <person name="Riley R."/>
            <person name="Sitrit Y."/>
            <person name="Stielow J.B."/>
            <person name="Szollosi G."/>
            <person name="Zifcakova L."/>
            <person name="Stursova M."/>
            <person name="Spatafora J.W."/>
            <person name="Tedersoo L."/>
            <person name="Vaario L.M."/>
            <person name="Yamada A."/>
            <person name="Yan M."/>
            <person name="Wang P."/>
            <person name="Xu J."/>
            <person name="Bruns T."/>
            <person name="Baldrian P."/>
            <person name="Vilgalys R."/>
            <person name="Dunand C."/>
            <person name="Henrissat B."/>
            <person name="Grigoriev I.V."/>
            <person name="Hibbett D."/>
            <person name="Nagy L.G."/>
            <person name="Martin F.M."/>
        </authorList>
    </citation>
    <scope>NUCLEOTIDE SEQUENCE</scope>
    <source>
        <strain evidence="2">Prilba</strain>
    </source>
</reference>
<evidence type="ECO:0000313" key="3">
    <source>
        <dbReference type="Proteomes" id="UP000759537"/>
    </source>
</evidence>
<sequence length="358" mass="39014">MPNLLPDPETGSANPSASLPSLWGYIQPALDHIIRSPTNNLSKAPAVDVNYHMGIHTALYNYFTTHVTSASPPPSHAAKGASPPRRSSQPPGHDIYERLDAYFADVAREVLLGAPMDDSALVHYLVPCFIRYSTGAQSINRLLNYVNRQYVRRAVDEDKGWLRFGDIVSSELAEGPTPPGSGAARDDGRGGTGSHKRIAEKMRERRAAELRRWGAPEGGTAEQLALAEACAEAASAPEHVVPVLSLAYRRFRTEVLEPLLAVPKPKRDSKKKKNKGKQGGDGPATTAVIGSVTEVDEADTGPRGRLARSVKELLESKGGEEEEQNRLACEMADMLMRAGVRPDHPLRRRLRKYCVATT</sequence>
<feature type="compositionally biased region" description="Basic and acidic residues" evidence="1">
    <location>
        <begin position="197"/>
        <end position="206"/>
    </location>
</feature>
<reference evidence="2" key="1">
    <citation type="submission" date="2019-10" db="EMBL/GenBank/DDBJ databases">
        <authorList>
            <consortium name="DOE Joint Genome Institute"/>
            <person name="Kuo A."/>
            <person name="Miyauchi S."/>
            <person name="Kiss E."/>
            <person name="Drula E."/>
            <person name="Kohler A."/>
            <person name="Sanchez-Garcia M."/>
            <person name="Andreopoulos B."/>
            <person name="Barry K.W."/>
            <person name="Bonito G."/>
            <person name="Buee M."/>
            <person name="Carver A."/>
            <person name="Chen C."/>
            <person name="Cichocki N."/>
            <person name="Clum A."/>
            <person name="Culley D."/>
            <person name="Crous P.W."/>
            <person name="Fauchery L."/>
            <person name="Girlanda M."/>
            <person name="Hayes R."/>
            <person name="Keri Z."/>
            <person name="LaButti K."/>
            <person name="Lipzen A."/>
            <person name="Lombard V."/>
            <person name="Magnuson J."/>
            <person name="Maillard F."/>
            <person name="Morin E."/>
            <person name="Murat C."/>
            <person name="Nolan M."/>
            <person name="Ohm R."/>
            <person name="Pangilinan J."/>
            <person name="Pereira M."/>
            <person name="Perotto S."/>
            <person name="Peter M."/>
            <person name="Riley R."/>
            <person name="Sitrit Y."/>
            <person name="Stielow B."/>
            <person name="Szollosi G."/>
            <person name="Zifcakova L."/>
            <person name="Stursova M."/>
            <person name="Spatafora J.W."/>
            <person name="Tedersoo L."/>
            <person name="Vaario L.-M."/>
            <person name="Yamada A."/>
            <person name="Yan M."/>
            <person name="Wang P."/>
            <person name="Xu J."/>
            <person name="Bruns T."/>
            <person name="Baldrian P."/>
            <person name="Vilgalys R."/>
            <person name="Henrissat B."/>
            <person name="Grigoriev I.V."/>
            <person name="Hibbett D."/>
            <person name="Nagy L.G."/>
            <person name="Martin F.M."/>
        </authorList>
    </citation>
    <scope>NUCLEOTIDE SEQUENCE</scope>
    <source>
        <strain evidence="2">Prilba</strain>
    </source>
</reference>
<dbReference type="SUPFAM" id="SSF74788">
    <property type="entry name" value="Cullin repeat-like"/>
    <property type="match status" value="1"/>
</dbReference>
<comment type="caution">
    <text evidence="2">The sequence shown here is derived from an EMBL/GenBank/DDBJ whole genome shotgun (WGS) entry which is preliminary data.</text>
</comment>
<feature type="region of interest" description="Disordered" evidence="1">
    <location>
        <begin position="71"/>
        <end position="94"/>
    </location>
</feature>
<protein>
    <submittedName>
        <fullName evidence="2">Uncharacterized protein</fullName>
    </submittedName>
</protein>
<keyword evidence="3" id="KW-1185">Reference proteome</keyword>
<feature type="region of interest" description="Disordered" evidence="1">
    <location>
        <begin position="172"/>
        <end position="206"/>
    </location>
</feature>
<proteinExistence type="predicted"/>
<dbReference type="AlphaFoldDB" id="A0A9P5MX62"/>
<evidence type="ECO:0000313" key="2">
    <source>
        <dbReference type="EMBL" id="KAF8480871.1"/>
    </source>
</evidence>
<feature type="compositionally biased region" description="Basic residues" evidence="1">
    <location>
        <begin position="267"/>
        <end position="276"/>
    </location>
</feature>
<dbReference type="OrthoDB" id="27073at2759"/>
<name>A0A9P5MX62_9AGAM</name>
<dbReference type="EMBL" id="WHVB01000007">
    <property type="protein sequence ID" value="KAF8480871.1"/>
    <property type="molecule type" value="Genomic_DNA"/>
</dbReference>
<evidence type="ECO:0000256" key="1">
    <source>
        <dbReference type="SAM" id="MobiDB-lite"/>
    </source>
</evidence>
<accession>A0A9P5MX62</accession>
<dbReference type="InterPro" id="IPR016159">
    <property type="entry name" value="Cullin_repeat-like_dom_sf"/>
</dbReference>
<organism evidence="2 3">
    <name type="scientific">Russula ochroleuca</name>
    <dbReference type="NCBI Taxonomy" id="152965"/>
    <lineage>
        <taxon>Eukaryota</taxon>
        <taxon>Fungi</taxon>
        <taxon>Dikarya</taxon>
        <taxon>Basidiomycota</taxon>
        <taxon>Agaricomycotina</taxon>
        <taxon>Agaricomycetes</taxon>
        <taxon>Russulales</taxon>
        <taxon>Russulaceae</taxon>
        <taxon>Russula</taxon>
    </lineage>
</organism>
<dbReference type="Gene3D" id="1.20.1310.10">
    <property type="entry name" value="Cullin Repeats"/>
    <property type="match status" value="1"/>
</dbReference>
<gene>
    <name evidence="2" type="ORF">DFH94DRAFT_736595</name>
</gene>
<feature type="region of interest" description="Disordered" evidence="1">
    <location>
        <begin position="262"/>
        <end position="286"/>
    </location>
</feature>
<dbReference type="Proteomes" id="UP000759537">
    <property type="component" value="Unassembled WGS sequence"/>
</dbReference>